<name>A0A0K2GBI1_NITMO</name>
<keyword evidence="3" id="KW-1185">Reference proteome</keyword>
<keyword evidence="1" id="KW-0812">Transmembrane</keyword>
<dbReference type="RefSeq" id="WP_053379497.1">
    <property type="nucleotide sequence ID" value="NZ_CP011801.1"/>
</dbReference>
<accession>A0A0K2GBI1</accession>
<keyword evidence="1" id="KW-0472">Membrane</keyword>
<feature type="transmembrane region" description="Helical" evidence="1">
    <location>
        <begin position="29"/>
        <end position="47"/>
    </location>
</feature>
<dbReference type="PATRIC" id="fig|42253.5.peg.1861"/>
<sequence length="203" mass="23468">MAEFITALFTHSANFISWIWDSIGDLNDFVQIVAIIVTGIWGYILFIRQRQRYPRANLAHHITHTRLDDGTIVLHVDVTLTNAGQVLLKIVKGQLRIQYVKPAGRDVLKDDPGPFPSNNEREFRWPSDEWEETLGACEVEPGENNQFHYDVRLKQAVEVVKVYSYYKNEVKKGRDIGWNLTTLYDLNAAQQQREKSLIQEVNP</sequence>
<evidence type="ECO:0000256" key="1">
    <source>
        <dbReference type="SAM" id="Phobius"/>
    </source>
</evidence>
<organism evidence="2 3">
    <name type="scientific">Nitrospira moscoviensis</name>
    <dbReference type="NCBI Taxonomy" id="42253"/>
    <lineage>
        <taxon>Bacteria</taxon>
        <taxon>Pseudomonadati</taxon>
        <taxon>Nitrospirota</taxon>
        <taxon>Nitrospiria</taxon>
        <taxon>Nitrospirales</taxon>
        <taxon>Nitrospiraceae</taxon>
        <taxon>Nitrospira</taxon>
    </lineage>
</organism>
<proteinExistence type="predicted"/>
<dbReference type="STRING" id="42253.NITMOv2_1890"/>
<dbReference type="Proteomes" id="UP000069205">
    <property type="component" value="Chromosome"/>
</dbReference>
<dbReference type="EMBL" id="CP011801">
    <property type="protein sequence ID" value="ALA58310.1"/>
    <property type="molecule type" value="Genomic_DNA"/>
</dbReference>
<evidence type="ECO:0000313" key="2">
    <source>
        <dbReference type="EMBL" id="ALA58310.1"/>
    </source>
</evidence>
<reference evidence="2 3" key="1">
    <citation type="journal article" date="2015" name="Proc. Natl. Acad. Sci. U.S.A.">
        <title>Expanded metabolic versatility of ubiquitous nitrite-oxidizing bacteria from the genus Nitrospira.</title>
        <authorList>
            <person name="Koch H."/>
            <person name="Lucker S."/>
            <person name="Albertsen M."/>
            <person name="Kitzinger K."/>
            <person name="Herbold C."/>
            <person name="Spieck E."/>
            <person name="Nielsen P.H."/>
            <person name="Wagner M."/>
            <person name="Daims H."/>
        </authorList>
    </citation>
    <scope>NUCLEOTIDE SEQUENCE [LARGE SCALE GENOMIC DNA]</scope>
    <source>
        <strain evidence="2 3">NSP M-1</strain>
    </source>
</reference>
<evidence type="ECO:0000313" key="3">
    <source>
        <dbReference type="Proteomes" id="UP000069205"/>
    </source>
</evidence>
<keyword evidence="1" id="KW-1133">Transmembrane helix</keyword>
<dbReference type="AlphaFoldDB" id="A0A0K2GBI1"/>
<gene>
    <name evidence="2" type="ORF">NITMOv2_1890</name>
</gene>
<dbReference type="KEGG" id="nmv:NITMOv2_1890"/>
<protein>
    <submittedName>
        <fullName evidence="2">Uncharacterized protein</fullName>
    </submittedName>
</protein>